<accession>A0A940NPT2</accession>
<evidence type="ECO:0000313" key="2">
    <source>
        <dbReference type="EMBL" id="MBP0725333.1"/>
    </source>
</evidence>
<proteinExistence type="predicted"/>
<keyword evidence="1" id="KW-1133">Transmembrane helix</keyword>
<name>A0A940NPT2_9BACI</name>
<organism evidence="2 3">
    <name type="scientific">Gottfriedia endophytica</name>
    <dbReference type="NCBI Taxonomy" id="2820819"/>
    <lineage>
        <taxon>Bacteria</taxon>
        <taxon>Bacillati</taxon>
        <taxon>Bacillota</taxon>
        <taxon>Bacilli</taxon>
        <taxon>Bacillales</taxon>
        <taxon>Bacillaceae</taxon>
        <taxon>Gottfriedia</taxon>
    </lineage>
</organism>
<dbReference type="EMBL" id="JAGIYQ010000005">
    <property type="protein sequence ID" value="MBP0725333.1"/>
    <property type="molecule type" value="Genomic_DNA"/>
</dbReference>
<dbReference type="Proteomes" id="UP000682134">
    <property type="component" value="Unassembled WGS sequence"/>
</dbReference>
<evidence type="ECO:0000313" key="3">
    <source>
        <dbReference type="Proteomes" id="UP000682134"/>
    </source>
</evidence>
<feature type="transmembrane region" description="Helical" evidence="1">
    <location>
        <begin position="134"/>
        <end position="153"/>
    </location>
</feature>
<keyword evidence="1" id="KW-0812">Transmembrane</keyword>
<comment type="caution">
    <text evidence="2">The sequence shown here is derived from an EMBL/GenBank/DDBJ whole genome shotgun (WGS) entry which is preliminary data.</text>
</comment>
<feature type="transmembrane region" description="Helical" evidence="1">
    <location>
        <begin position="105"/>
        <end position="122"/>
    </location>
</feature>
<sequence>MMNTILSKEEKNIKTLEKFLLSVLIIFVILIVIIISGLANRSSGKNFERTAGGYYYSVNVEQQPFKWKIGHNDSVAYFKENNNNGTSLDRFRRDVNQISLQKVKLISSLLYLLIIVGSFLFLKKKKVRIPKGALIFIILLGGFAFFKSIVTFVDLDSSINSAKYYYLLLTK</sequence>
<keyword evidence="3" id="KW-1185">Reference proteome</keyword>
<keyword evidence="1" id="KW-0472">Membrane</keyword>
<gene>
    <name evidence="2" type="ORF">J5Y03_09035</name>
</gene>
<dbReference type="AlphaFoldDB" id="A0A940NPT2"/>
<evidence type="ECO:0000256" key="1">
    <source>
        <dbReference type="SAM" id="Phobius"/>
    </source>
</evidence>
<protein>
    <submittedName>
        <fullName evidence="2">Uncharacterized protein</fullName>
    </submittedName>
</protein>
<reference evidence="2" key="1">
    <citation type="submission" date="2021-04" db="EMBL/GenBank/DDBJ databases">
        <title>Genome seq and assembly of Bacillus sp.</title>
        <authorList>
            <person name="Chhetri G."/>
        </authorList>
    </citation>
    <scope>NUCLEOTIDE SEQUENCE</scope>
    <source>
        <strain evidence="2">RG28</strain>
    </source>
</reference>
<dbReference type="RefSeq" id="WP_209404790.1">
    <property type="nucleotide sequence ID" value="NZ_JAGIYQ010000005.1"/>
</dbReference>
<feature type="transmembrane region" description="Helical" evidence="1">
    <location>
        <begin position="20"/>
        <end position="39"/>
    </location>
</feature>